<protein>
    <submittedName>
        <fullName evidence="1">Uncharacterized protein</fullName>
    </submittedName>
</protein>
<dbReference type="AlphaFoldDB" id="A0A319EVW6"/>
<evidence type="ECO:0000313" key="2">
    <source>
        <dbReference type="Proteomes" id="UP000248423"/>
    </source>
</evidence>
<proteinExistence type="predicted"/>
<dbReference type="VEuPathDB" id="FungiDB:BO78DRAFT_427965"/>
<name>A0A319EVW6_ASPSB</name>
<evidence type="ECO:0000313" key="1">
    <source>
        <dbReference type="EMBL" id="PYI08594.1"/>
    </source>
</evidence>
<dbReference type="Proteomes" id="UP000248423">
    <property type="component" value="Unassembled WGS sequence"/>
</dbReference>
<gene>
    <name evidence="1" type="ORF">BO78DRAFT_427965</name>
</gene>
<sequence length="159" mass="17279">MAPAYSRQGQKQTSVAHTTLTSRLLPITRCPLYPTRSLYLQVASTEESRDLQDVWKGQRSPTKCGVRDQQPHLDTPSPTTIHLGKAENLQVHRSLLNIGSPASFLTGSSPLISEAAGGQVIVTDMGADGLSPSSRPWDRHAWDIIGLVVRLAYHGNSPT</sequence>
<accession>A0A319EVW6</accession>
<organism evidence="1 2">
    <name type="scientific">Aspergillus sclerotiicarbonarius (strain CBS 121057 / IBT 28362)</name>
    <dbReference type="NCBI Taxonomy" id="1448318"/>
    <lineage>
        <taxon>Eukaryota</taxon>
        <taxon>Fungi</taxon>
        <taxon>Dikarya</taxon>
        <taxon>Ascomycota</taxon>
        <taxon>Pezizomycotina</taxon>
        <taxon>Eurotiomycetes</taxon>
        <taxon>Eurotiomycetidae</taxon>
        <taxon>Eurotiales</taxon>
        <taxon>Aspergillaceae</taxon>
        <taxon>Aspergillus</taxon>
        <taxon>Aspergillus subgen. Circumdati</taxon>
    </lineage>
</organism>
<dbReference type="EMBL" id="KZ826333">
    <property type="protein sequence ID" value="PYI08594.1"/>
    <property type="molecule type" value="Genomic_DNA"/>
</dbReference>
<keyword evidence="2" id="KW-1185">Reference proteome</keyword>
<reference evidence="1 2" key="1">
    <citation type="submission" date="2018-02" db="EMBL/GenBank/DDBJ databases">
        <title>The genomes of Aspergillus section Nigri reveals drivers in fungal speciation.</title>
        <authorList>
            <consortium name="DOE Joint Genome Institute"/>
            <person name="Vesth T.C."/>
            <person name="Nybo J."/>
            <person name="Theobald S."/>
            <person name="Brandl J."/>
            <person name="Frisvad J.C."/>
            <person name="Nielsen K.F."/>
            <person name="Lyhne E.K."/>
            <person name="Kogle M.E."/>
            <person name="Kuo A."/>
            <person name="Riley R."/>
            <person name="Clum A."/>
            <person name="Nolan M."/>
            <person name="Lipzen A."/>
            <person name="Salamov A."/>
            <person name="Henrissat B."/>
            <person name="Wiebenga A."/>
            <person name="De vries R.P."/>
            <person name="Grigoriev I.V."/>
            <person name="Mortensen U.H."/>
            <person name="Andersen M.R."/>
            <person name="Baker S.E."/>
        </authorList>
    </citation>
    <scope>NUCLEOTIDE SEQUENCE [LARGE SCALE GENOMIC DNA]</scope>
    <source>
        <strain evidence="1 2">CBS 121057</strain>
    </source>
</reference>